<evidence type="ECO:0000256" key="1">
    <source>
        <dbReference type="SAM" id="MobiDB-lite"/>
    </source>
</evidence>
<feature type="region of interest" description="Disordered" evidence="1">
    <location>
        <begin position="1"/>
        <end position="85"/>
    </location>
</feature>
<dbReference type="AlphaFoldDB" id="A0A061BE94"/>
<evidence type="ECO:0000313" key="3">
    <source>
        <dbReference type="EMBL" id="ONH68419.1"/>
    </source>
</evidence>
<reference evidence="3" key="3">
    <citation type="submission" date="2017-01" db="EMBL/GenBank/DDBJ databases">
        <authorList>
            <person name="Mah S.A."/>
            <person name="Swanson W.J."/>
            <person name="Moy G.W."/>
            <person name="Vacquier V.D."/>
        </authorList>
    </citation>
    <scope>NUCLEOTIDE SEQUENCE [LARGE SCALE GENOMIC DNA]</scope>
    <source>
        <strain evidence="3">65</strain>
    </source>
</reference>
<keyword evidence="4" id="KW-1185">Reference proteome</keyword>
<evidence type="ECO:0000313" key="4">
    <source>
        <dbReference type="Proteomes" id="UP000189513"/>
    </source>
</evidence>
<protein>
    <submittedName>
        <fullName evidence="3">12 kDa heat shock protein</fullName>
    </submittedName>
    <submittedName>
        <fullName evidence="2">CYFA0S22e01288g1_1</fullName>
    </submittedName>
</protein>
<proteinExistence type="predicted"/>
<sequence>MSDATRKNFSDKVQENLTPESQKSFGQKAKEGVTDTLDKAQRDLQPDESKSGFQQLGDSISSGHDQGKAEAKGTGQSLSETAGEYVESAKKTLNDAAEYVSGALGGASEGAKSGANSSTK</sequence>
<feature type="compositionally biased region" description="Polar residues" evidence="1">
    <location>
        <begin position="51"/>
        <end position="64"/>
    </location>
</feature>
<reference evidence="4" key="2">
    <citation type="journal article" date="2017" name="Genome Announc.">
        <title>Genome sequences of Cyberlindnera fabianii 65, Pichia kudriavzevii 129, and Saccharomyces cerevisiae 131 isolated from fermented masau fruits in Zimbabwe.</title>
        <authorList>
            <person name="van Rijswijck I.M.H."/>
            <person name="Derks M.F.L."/>
            <person name="Abee T."/>
            <person name="de Ridder D."/>
            <person name="Smid E.J."/>
        </authorList>
    </citation>
    <scope>NUCLEOTIDE SEQUENCE [LARGE SCALE GENOMIC DNA]</scope>
    <source>
        <strain evidence="4">65</strain>
    </source>
</reference>
<dbReference type="PIRSF" id="PIRSF002590">
    <property type="entry name" value="HSP9/HSP12_fun"/>
    <property type="match status" value="1"/>
</dbReference>
<feature type="compositionally biased region" description="Basic and acidic residues" evidence="1">
    <location>
        <begin position="1"/>
        <end position="14"/>
    </location>
</feature>
<dbReference type="Gene3D" id="6.10.280.100">
    <property type="match status" value="1"/>
</dbReference>
<accession>A0A061BE94</accession>
<organism evidence="2">
    <name type="scientific">Cyberlindnera fabianii</name>
    <name type="common">Yeast</name>
    <name type="synonym">Hansenula fabianii</name>
    <dbReference type="NCBI Taxonomy" id="36022"/>
    <lineage>
        <taxon>Eukaryota</taxon>
        <taxon>Fungi</taxon>
        <taxon>Dikarya</taxon>
        <taxon>Ascomycota</taxon>
        <taxon>Saccharomycotina</taxon>
        <taxon>Saccharomycetes</taxon>
        <taxon>Phaffomycetales</taxon>
        <taxon>Phaffomycetaceae</taxon>
        <taxon>Cyberlindnera</taxon>
    </lineage>
</organism>
<reference evidence="2" key="1">
    <citation type="journal article" date="2014" name="Genome Announc.">
        <title>Genome sequence of the yeast Cyberlindnera fabianii (Hansenula fabianii).</title>
        <authorList>
            <person name="Freel K.C."/>
            <person name="Sarilar V."/>
            <person name="Neuveglise C."/>
            <person name="Devillers H."/>
            <person name="Friedrich A."/>
            <person name="Schacherer J."/>
        </authorList>
    </citation>
    <scope>NUCLEOTIDE SEQUENCE</scope>
    <source>
        <strain evidence="2">YJS4271</strain>
    </source>
</reference>
<dbReference type="Pfam" id="PF04119">
    <property type="entry name" value="HSP9_HSP12"/>
    <property type="match status" value="1"/>
</dbReference>
<dbReference type="Proteomes" id="UP000189513">
    <property type="component" value="Unassembled WGS sequence"/>
</dbReference>
<keyword evidence="3" id="KW-0346">Stress response</keyword>
<name>A0A061BE94_CYBFA</name>
<feature type="compositionally biased region" description="Polar residues" evidence="1">
    <location>
        <begin position="15"/>
        <end position="25"/>
    </location>
</feature>
<gene>
    <name evidence="3" type="ORF">BON22_1970</name>
    <name evidence="2" type="ORF">CYFA0S_22e01288g</name>
</gene>
<dbReference type="STRING" id="36022.A0A061BE94"/>
<dbReference type="EMBL" id="MPUK01000003">
    <property type="protein sequence ID" value="ONH68419.1"/>
    <property type="molecule type" value="Genomic_DNA"/>
</dbReference>
<evidence type="ECO:0000313" key="2">
    <source>
        <dbReference type="EMBL" id="CDR46210.1"/>
    </source>
</evidence>
<dbReference type="OrthoDB" id="2348401at2759"/>
<dbReference type="OMA" id="NKGVFQG"/>
<dbReference type="EMBL" id="LK052907">
    <property type="protein sequence ID" value="CDR46210.1"/>
    <property type="molecule type" value="Genomic_DNA"/>
</dbReference>
<feature type="compositionally biased region" description="Basic and acidic residues" evidence="1">
    <location>
        <begin position="28"/>
        <end position="50"/>
    </location>
</feature>
<dbReference type="InterPro" id="IPR007250">
    <property type="entry name" value="HSP9_HSP12"/>
</dbReference>
<dbReference type="VEuPathDB" id="FungiDB:BON22_1970"/>